<evidence type="ECO:0000313" key="3">
    <source>
        <dbReference type="Proteomes" id="UP000259610"/>
    </source>
</evidence>
<dbReference type="Proteomes" id="UP000259610">
    <property type="component" value="Unassembled WGS sequence"/>
</dbReference>
<dbReference type="EMBL" id="DMAN01000233">
    <property type="protein sequence ID" value="HAE27593.1"/>
    <property type="molecule type" value="Genomic_DNA"/>
</dbReference>
<feature type="region of interest" description="Disordered" evidence="1">
    <location>
        <begin position="1"/>
        <end position="64"/>
    </location>
</feature>
<protein>
    <submittedName>
        <fullName evidence="2">Uncharacterized protein</fullName>
    </submittedName>
</protein>
<evidence type="ECO:0000256" key="1">
    <source>
        <dbReference type="SAM" id="MobiDB-lite"/>
    </source>
</evidence>
<feature type="compositionally biased region" description="Basic and acidic residues" evidence="1">
    <location>
        <begin position="1"/>
        <end position="15"/>
    </location>
</feature>
<evidence type="ECO:0000313" key="2">
    <source>
        <dbReference type="EMBL" id="HAE27593.1"/>
    </source>
</evidence>
<name>A0A3B9GYR8_9PROT</name>
<dbReference type="AlphaFoldDB" id="A0A3B9GYR8"/>
<dbReference type="RefSeq" id="WP_272988765.1">
    <property type="nucleotide sequence ID" value="NZ_CALCOC010000274.1"/>
</dbReference>
<comment type="caution">
    <text evidence="2">The sequence shown here is derived from an EMBL/GenBank/DDBJ whole genome shotgun (WGS) entry which is preliminary data.</text>
</comment>
<gene>
    <name evidence="2" type="ORF">DCG58_10565</name>
</gene>
<proteinExistence type="predicted"/>
<sequence length="64" mass="6704">MADSNSRSDRADKPEPLTTSDLDARLDEALEESFPASDPVAITARGADQESGGDDPETPGDAQN</sequence>
<reference evidence="2 3" key="1">
    <citation type="journal article" date="2018" name="Nat. Biotechnol.">
        <title>A standardized bacterial taxonomy based on genome phylogeny substantially revises the tree of life.</title>
        <authorList>
            <person name="Parks D.H."/>
            <person name="Chuvochina M."/>
            <person name="Waite D.W."/>
            <person name="Rinke C."/>
            <person name="Skarshewski A."/>
            <person name="Chaumeil P.A."/>
            <person name="Hugenholtz P."/>
        </authorList>
    </citation>
    <scope>NUCLEOTIDE SEQUENCE [LARGE SCALE GENOMIC DNA]</scope>
    <source>
        <strain evidence="2">UBA8733</strain>
    </source>
</reference>
<accession>A0A3B9GYR8</accession>
<organism evidence="2 3">
    <name type="scientific">Hyphomonas adhaerens</name>
    <dbReference type="NCBI Taxonomy" id="81029"/>
    <lineage>
        <taxon>Bacteria</taxon>
        <taxon>Pseudomonadati</taxon>
        <taxon>Pseudomonadota</taxon>
        <taxon>Alphaproteobacteria</taxon>
        <taxon>Hyphomonadales</taxon>
        <taxon>Hyphomonadaceae</taxon>
        <taxon>Hyphomonas</taxon>
    </lineage>
</organism>